<evidence type="ECO:0000256" key="6">
    <source>
        <dbReference type="ARBA" id="ARBA00023136"/>
    </source>
</evidence>
<dbReference type="GO" id="GO:0015293">
    <property type="term" value="F:symporter activity"/>
    <property type="evidence" value="ECO:0007669"/>
    <property type="project" value="TreeGrafter"/>
</dbReference>
<protein>
    <submittedName>
        <fullName evidence="11">Nucleoside:proton symporter</fullName>
    </submittedName>
</protein>
<dbReference type="PANTHER" id="PTHR10590">
    <property type="entry name" value="SODIUM/NUCLEOSIDE COTRANSPORTER"/>
    <property type="match status" value="1"/>
</dbReference>
<evidence type="ECO:0000256" key="1">
    <source>
        <dbReference type="ARBA" id="ARBA00004651"/>
    </source>
</evidence>
<feature type="transmembrane region" description="Helical" evidence="7">
    <location>
        <begin position="203"/>
        <end position="225"/>
    </location>
</feature>
<dbReference type="Pfam" id="PF07670">
    <property type="entry name" value="Gate"/>
    <property type="match status" value="1"/>
</dbReference>
<evidence type="ECO:0000259" key="10">
    <source>
        <dbReference type="Pfam" id="PF07670"/>
    </source>
</evidence>
<dbReference type="InterPro" id="IPR011642">
    <property type="entry name" value="Gate_dom"/>
</dbReference>
<dbReference type="GO" id="GO:0005337">
    <property type="term" value="F:nucleoside transmembrane transporter activity"/>
    <property type="evidence" value="ECO:0007669"/>
    <property type="project" value="InterPro"/>
</dbReference>
<evidence type="ECO:0000256" key="7">
    <source>
        <dbReference type="SAM" id="Phobius"/>
    </source>
</evidence>
<evidence type="ECO:0000256" key="5">
    <source>
        <dbReference type="ARBA" id="ARBA00022989"/>
    </source>
</evidence>
<feature type="domain" description="Nucleoside transporter/FeoB GTPase Gate" evidence="10">
    <location>
        <begin position="130"/>
        <end position="226"/>
    </location>
</feature>
<comment type="subcellular location">
    <subcellularLocation>
        <location evidence="1">Cell membrane</location>
        <topology evidence="1">Multi-pass membrane protein</topology>
    </subcellularLocation>
</comment>
<keyword evidence="4 7" id="KW-0812">Transmembrane</keyword>
<keyword evidence="5 7" id="KW-1133">Transmembrane helix</keyword>
<reference evidence="11" key="1">
    <citation type="journal article" date="2020" name="mSystems">
        <title>Genome- and Community-Level Interaction Insights into Carbon Utilization and Element Cycling Functions of Hydrothermarchaeota in Hydrothermal Sediment.</title>
        <authorList>
            <person name="Zhou Z."/>
            <person name="Liu Y."/>
            <person name="Xu W."/>
            <person name="Pan J."/>
            <person name="Luo Z.H."/>
            <person name="Li M."/>
        </authorList>
    </citation>
    <scope>NUCLEOTIDE SEQUENCE [LARGE SCALE GENOMIC DNA]</scope>
    <source>
        <strain evidence="11">SpSt-374</strain>
    </source>
</reference>
<evidence type="ECO:0000256" key="2">
    <source>
        <dbReference type="ARBA" id="ARBA00009033"/>
    </source>
</evidence>
<dbReference type="InterPro" id="IPR011657">
    <property type="entry name" value="CNT_C_dom"/>
</dbReference>
<feature type="transmembrane region" description="Helical" evidence="7">
    <location>
        <begin position="287"/>
        <end position="315"/>
    </location>
</feature>
<dbReference type="AlphaFoldDB" id="A0A7C3ZUM7"/>
<feature type="transmembrane region" description="Helical" evidence="7">
    <location>
        <begin position="237"/>
        <end position="256"/>
    </location>
</feature>
<dbReference type="PANTHER" id="PTHR10590:SF4">
    <property type="entry name" value="SOLUTE CARRIER FAMILY 28 MEMBER 3"/>
    <property type="match status" value="1"/>
</dbReference>
<evidence type="ECO:0000256" key="4">
    <source>
        <dbReference type="ARBA" id="ARBA00022692"/>
    </source>
</evidence>
<organism evidence="11">
    <name type="scientific">Planktothricoides sp. SpSt-374</name>
    <dbReference type="NCBI Taxonomy" id="2282167"/>
    <lineage>
        <taxon>Bacteria</taxon>
        <taxon>Bacillati</taxon>
        <taxon>Cyanobacteriota</taxon>
        <taxon>Cyanophyceae</taxon>
        <taxon>Oscillatoriophycideae</taxon>
        <taxon>Oscillatoriales</taxon>
        <taxon>Oscillatoriaceae</taxon>
        <taxon>Planktothricoides</taxon>
    </lineage>
</organism>
<dbReference type="InterPro" id="IPR002668">
    <property type="entry name" value="CNT_N_dom"/>
</dbReference>
<evidence type="ECO:0000259" key="9">
    <source>
        <dbReference type="Pfam" id="PF07662"/>
    </source>
</evidence>
<feature type="transmembrane region" description="Helical" evidence="7">
    <location>
        <begin position="126"/>
        <end position="147"/>
    </location>
</feature>
<feature type="transmembrane region" description="Helical" evidence="7">
    <location>
        <begin position="34"/>
        <end position="54"/>
    </location>
</feature>
<dbReference type="EMBL" id="DSPX01000135">
    <property type="protein sequence ID" value="HGG01666.1"/>
    <property type="molecule type" value="Genomic_DNA"/>
</dbReference>
<dbReference type="GO" id="GO:0005886">
    <property type="term" value="C:plasma membrane"/>
    <property type="evidence" value="ECO:0007669"/>
    <property type="project" value="UniProtKB-SubCell"/>
</dbReference>
<gene>
    <name evidence="11" type="ORF">ENR15_13700</name>
</gene>
<proteinExistence type="inferred from homology"/>
<comment type="caution">
    <text evidence="11">The sequence shown here is derived from an EMBL/GenBank/DDBJ whole genome shotgun (WGS) entry which is preliminary data.</text>
</comment>
<feature type="transmembrane region" description="Helical" evidence="7">
    <location>
        <begin position="405"/>
        <end position="426"/>
    </location>
</feature>
<evidence type="ECO:0000256" key="3">
    <source>
        <dbReference type="ARBA" id="ARBA00022475"/>
    </source>
</evidence>
<name>A0A7C3ZUM7_9CYAN</name>
<dbReference type="Pfam" id="PF07662">
    <property type="entry name" value="Nucleos_tra2_C"/>
    <property type="match status" value="1"/>
</dbReference>
<dbReference type="Pfam" id="PF01773">
    <property type="entry name" value="Nucleos_tra2_N"/>
    <property type="match status" value="1"/>
</dbReference>
<feature type="transmembrane region" description="Helical" evidence="7">
    <location>
        <begin position="335"/>
        <end position="359"/>
    </location>
</feature>
<accession>A0A7C3ZUM7</accession>
<dbReference type="InterPro" id="IPR008276">
    <property type="entry name" value="C_nuclsd_transpt"/>
</dbReference>
<evidence type="ECO:0000313" key="11">
    <source>
        <dbReference type="EMBL" id="HGG01666.1"/>
    </source>
</evidence>
<evidence type="ECO:0000259" key="8">
    <source>
        <dbReference type="Pfam" id="PF01773"/>
    </source>
</evidence>
<feature type="transmembrane region" description="Helical" evidence="7">
    <location>
        <begin position="6"/>
        <end position="22"/>
    </location>
</feature>
<feature type="domain" description="Concentrative nucleoside transporter N-terminal" evidence="8">
    <location>
        <begin position="11"/>
        <end position="83"/>
    </location>
</feature>
<comment type="similarity">
    <text evidence="2">Belongs to the concentrative nucleoside transporter (CNT) (TC 2.A.41) family.</text>
</comment>
<sequence>MDWILNVISFLGIFGLCFIAWLGSEDRRRIPWKVMFWGIGLLLVVGALVFQVPVTRDSITVLNDLLNVVIDASETGARFLFGPIIVPNPGTVGPGEAGRWITRTLGTPYVPILGDRLGGDFLDMGYIFAFRSLPQVIFFSALISLLYRVGAIQPAVKVFAKIFQKTMRLSGAESLSGAANIFVGIESAIAVKPFLADMTRSELCAILASCFGSIASTVLGIYAGFLRPVFPNITGHLMSASIIAIPACFVISKILVPETEEPLTMGGIPEDPEEDPNEKKPSIMDSLILGALDGVNMAVGIAAVIIAIIGLVALLNSFFGGLAGLANSNIVPLQYVGKLFSVVTLDNIFGVLFLPLTFLTGVSLEWGELWQASVIIGQRVLQTSIPPYLKLATLSGQGMISDRSMLIVSYVLCGFTHIPSYGIFVGGLSSLVPDRRSEISDLGWKALWAGTLATLMTGCIAGLFYFGNSTSVLGR</sequence>
<keyword evidence="6 7" id="KW-0472">Membrane</keyword>
<keyword evidence="3" id="KW-1003">Cell membrane</keyword>
<feature type="transmembrane region" description="Helical" evidence="7">
    <location>
        <begin position="446"/>
        <end position="466"/>
    </location>
</feature>
<feature type="domain" description="Concentrative nucleoside transporter C-terminal" evidence="9">
    <location>
        <begin position="236"/>
        <end position="462"/>
    </location>
</feature>